<protein>
    <submittedName>
        <fullName evidence="1">Beta-D-glucosyl crocetin beta-1,6-glucosyltransferase</fullName>
    </submittedName>
</protein>
<organism evidence="1 2">
    <name type="scientific">Camellia lanceoleosa</name>
    <dbReference type="NCBI Taxonomy" id="1840588"/>
    <lineage>
        <taxon>Eukaryota</taxon>
        <taxon>Viridiplantae</taxon>
        <taxon>Streptophyta</taxon>
        <taxon>Embryophyta</taxon>
        <taxon>Tracheophyta</taxon>
        <taxon>Spermatophyta</taxon>
        <taxon>Magnoliopsida</taxon>
        <taxon>eudicotyledons</taxon>
        <taxon>Gunneridae</taxon>
        <taxon>Pentapetalae</taxon>
        <taxon>asterids</taxon>
        <taxon>Ericales</taxon>
        <taxon>Theaceae</taxon>
        <taxon>Camellia</taxon>
    </lineage>
</organism>
<gene>
    <name evidence="1" type="ORF">LOK49_LG01G00386</name>
</gene>
<accession>A0ACC0IVB3</accession>
<sequence length="333" mass="37689">MDSKKSKMNVLMLPWLAQGHITPFLELAKKLTHKNFHIYFCSTPVNLISIKKRITDKYSLSIELVEIHLPSLPELPPHYHTTNGLPIHLNSILKTAFEMASTSFSTILNTLSPDLVIYDVSPSWAQSTALSFNIPAVQLMITGATVVSFGQHMIKHCGSVEFPFPAIKLQGFHETQFRHFVETVVKEYNDKQVASVNDQLSCNFMLYNTFRELEGKYIDYLPVIGEKKVVPVGPLVQGIDDDENEHSEIIQWLDNKGAMNQQLKELVDQVKALKQDQNQPLVPQGQNEGYLRPPRSRQSQGSKKRTWAKANSRPALTHRVGETNYMASSLHPI</sequence>
<evidence type="ECO:0000313" key="2">
    <source>
        <dbReference type="Proteomes" id="UP001060215"/>
    </source>
</evidence>
<keyword evidence="2" id="KW-1185">Reference proteome</keyword>
<name>A0ACC0IVB3_9ERIC</name>
<dbReference type="Proteomes" id="UP001060215">
    <property type="component" value="Chromosome 1"/>
</dbReference>
<reference evidence="1 2" key="1">
    <citation type="journal article" date="2022" name="Plant J.">
        <title>Chromosome-level genome of Camellia lanceoleosa provides a valuable resource for understanding genome evolution and self-incompatibility.</title>
        <authorList>
            <person name="Gong W."/>
            <person name="Xiao S."/>
            <person name="Wang L."/>
            <person name="Liao Z."/>
            <person name="Chang Y."/>
            <person name="Mo W."/>
            <person name="Hu G."/>
            <person name="Li W."/>
            <person name="Zhao G."/>
            <person name="Zhu H."/>
            <person name="Hu X."/>
            <person name="Ji K."/>
            <person name="Xiang X."/>
            <person name="Song Q."/>
            <person name="Yuan D."/>
            <person name="Jin S."/>
            <person name="Zhang L."/>
        </authorList>
    </citation>
    <scope>NUCLEOTIDE SEQUENCE [LARGE SCALE GENOMIC DNA]</scope>
    <source>
        <strain evidence="1">SQ_2022a</strain>
    </source>
</reference>
<proteinExistence type="predicted"/>
<comment type="caution">
    <text evidence="1">The sequence shown here is derived from an EMBL/GenBank/DDBJ whole genome shotgun (WGS) entry which is preliminary data.</text>
</comment>
<evidence type="ECO:0000313" key="1">
    <source>
        <dbReference type="EMBL" id="KAI8029317.1"/>
    </source>
</evidence>
<dbReference type="EMBL" id="CM045758">
    <property type="protein sequence ID" value="KAI8029317.1"/>
    <property type="molecule type" value="Genomic_DNA"/>
</dbReference>